<proteinExistence type="predicted"/>
<gene>
    <name evidence="1" type="ORF">EJ377_17985</name>
</gene>
<name>A0A3S0N535_9FLAO</name>
<dbReference type="Proteomes" id="UP000276953">
    <property type="component" value="Unassembled WGS sequence"/>
</dbReference>
<organism evidence="1 2">
    <name type="scientific">Chryseobacterium arthrosphaerae</name>
    <dbReference type="NCBI Taxonomy" id="651561"/>
    <lineage>
        <taxon>Bacteria</taxon>
        <taxon>Pseudomonadati</taxon>
        <taxon>Bacteroidota</taxon>
        <taxon>Flavobacteriia</taxon>
        <taxon>Flavobacteriales</taxon>
        <taxon>Weeksellaceae</taxon>
        <taxon>Chryseobacterium group</taxon>
        <taxon>Chryseobacterium</taxon>
    </lineage>
</organism>
<sequence>MRPIIIYSNYPLPVDKLLTEEERINITFEEIDELKISINDQHGTFEQTTGLLMKNNSFIGSSVVFPYEGEFYV</sequence>
<protein>
    <submittedName>
        <fullName evidence="1">Uncharacterized protein</fullName>
    </submittedName>
</protein>
<dbReference type="AlphaFoldDB" id="A0A3S0N535"/>
<dbReference type="EMBL" id="RYFC01000003">
    <property type="protein sequence ID" value="RTZ46275.1"/>
    <property type="molecule type" value="Genomic_DNA"/>
</dbReference>
<accession>A0A3S0N535</accession>
<comment type="caution">
    <text evidence="1">The sequence shown here is derived from an EMBL/GenBank/DDBJ whole genome shotgun (WGS) entry which is preliminary data.</text>
</comment>
<evidence type="ECO:0000313" key="2">
    <source>
        <dbReference type="Proteomes" id="UP000276953"/>
    </source>
</evidence>
<reference evidence="1 2" key="1">
    <citation type="submission" date="2018-12" db="EMBL/GenBank/DDBJ databases">
        <title>Draft Genome Sequence of Chryseobacterium arthrosphaerae strain ED882-96 Isolated from the Blood of a Patient with Liver Cirrhosis in Taiwan.</title>
        <authorList>
            <person name="Lin J.-N."/>
            <person name="Lai C.-H."/>
            <person name="Yang C.-H."/>
            <person name="Huang Y.-H."/>
        </authorList>
    </citation>
    <scope>NUCLEOTIDE SEQUENCE [LARGE SCALE GENOMIC DNA]</scope>
    <source>
        <strain evidence="1 2">ED882-96</strain>
    </source>
</reference>
<evidence type="ECO:0000313" key="1">
    <source>
        <dbReference type="EMBL" id="RTZ46275.1"/>
    </source>
</evidence>